<dbReference type="KEGG" id="nsh:GXM_07219"/>
<protein>
    <submittedName>
        <fullName evidence="1">Uncharacterized protein</fullName>
    </submittedName>
</protein>
<evidence type="ECO:0000313" key="1">
    <source>
        <dbReference type="EMBL" id="QFS49725.1"/>
    </source>
</evidence>
<proteinExistence type="predicted"/>
<accession>A0A5P8WAA7</accession>
<keyword evidence="2" id="KW-1185">Reference proteome</keyword>
<name>A0A5P8WAA7_9NOSO</name>
<gene>
    <name evidence="1" type="ORF">GXM_07219</name>
</gene>
<organism evidence="1 2">
    <name type="scientific">Nostoc sphaeroides CCNUC1</name>
    <dbReference type="NCBI Taxonomy" id="2653204"/>
    <lineage>
        <taxon>Bacteria</taxon>
        <taxon>Bacillati</taxon>
        <taxon>Cyanobacteriota</taxon>
        <taxon>Cyanophyceae</taxon>
        <taxon>Nostocales</taxon>
        <taxon>Nostocaceae</taxon>
        <taxon>Nostoc</taxon>
    </lineage>
</organism>
<reference evidence="1 2" key="1">
    <citation type="submission" date="2019-10" db="EMBL/GenBank/DDBJ databases">
        <title>Genomic and transcriptomic insights into the perfect genentic adaptation of a filamentous nitrogen-fixing cyanobacterium to rice fields.</title>
        <authorList>
            <person name="Chen Z."/>
        </authorList>
    </citation>
    <scope>NUCLEOTIDE SEQUENCE [LARGE SCALE GENOMIC DNA]</scope>
    <source>
        <strain evidence="1">CCNUC1</strain>
    </source>
</reference>
<dbReference type="EMBL" id="CP045227">
    <property type="protein sequence ID" value="QFS49725.1"/>
    <property type="molecule type" value="Genomic_DNA"/>
</dbReference>
<sequence>MFQKQPFLGQKPLLCVARKIQNLYLLGDKSIAVIDWMRTPKSLLSNHSSIFLYLTELHTAILGVLGFW</sequence>
<dbReference type="AlphaFoldDB" id="A0A5P8WAA7"/>
<evidence type="ECO:0000313" key="2">
    <source>
        <dbReference type="Proteomes" id="UP000326678"/>
    </source>
</evidence>
<dbReference type="Proteomes" id="UP000326678">
    <property type="component" value="Chromosome Gxm2"/>
</dbReference>